<proteinExistence type="predicted"/>
<reference evidence="2" key="1">
    <citation type="submission" date="2020-11" db="EMBL/GenBank/DDBJ databases">
        <authorList>
            <person name="Tran Van P."/>
        </authorList>
    </citation>
    <scope>NUCLEOTIDE SEQUENCE</scope>
</reference>
<keyword evidence="3" id="KW-1185">Reference proteome</keyword>
<organism evidence="2">
    <name type="scientific">Darwinula stevensoni</name>
    <dbReference type="NCBI Taxonomy" id="69355"/>
    <lineage>
        <taxon>Eukaryota</taxon>
        <taxon>Metazoa</taxon>
        <taxon>Ecdysozoa</taxon>
        <taxon>Arthropoda</taxon>
        <taxon>Crustacea</taxon>
        <taxon>Oligostraca</taxon>
        <taxon>Ostracoda</taxon>
        <taxon>Podocopa</taxon>
        <taxon>Podocopida</taxon>
        <taxon>Darwinulocopina</taxon>
        <taxon>Darwinuloidea</taxon>
        <taxon>Darwinulidae</taxon>
        <taxon>Darwinula</taxon>
    </lineage>
</organism>
<feature type="compositionally biased region" description="Low complexity" evidence="1">
    <location>
        <begin position="44"/>
        <end position="53"/>
    </location>
</feature>
<dbReference type="EMBL" id="LR899584">
    <property type="protein sequence ID" value="CAD7240840.1"/>
    <property type="molecule type" value="Genomic_DNA"/>
</dbReference>
<evidence type="ECO:0000313" key="2">
    <source>
        <dbReference type="EMBL" id="CAD7240840.1"/>
    </source>
</evidence>
<dbReference type="AlphaFoldDB" id="A0A7R8WZB8"/>
<sequence>MVKINEKHEGKSSDASGMHHKPPVVTTNGHCKNLDPNSGEGQKSVSSRSNKSSPQPEANGDAGSFPYWACGSAIPLLPGFIPAFYDLGFYPSYPYPTMAEAASIPCESQDASGSPHVVHLYITPGESITFQMTDQVKVIRVLWALHMSGGFLDRLTNPAKSNHNCGLLYLDHFTEEANLGEPGGQVPAT</sequence>
<name>A0A7R8WZB8_9CRUS</name>
<feature type="region of interest" description="Disordered" evidence="1">
    <location>
        <begin position="1"/>
        <end position="59"/>
    </location>
</feature>
<dbReference type="Proteomes" id="UP000677054">
    <property type="component" value="Unassembled WGS sequence"/>
</dbReference>
<dbReference type="EMBL" id="CAJPEV010000067">
    <property type="protein sequence ID" value="CAG0879988.1"/>
    <property type="molecule type" value="Genomic_DNA"/>
</dbReference>
<accession>A0A7R8WZB8</accession>
<evidence type="ECO:0000256" key="1">
    <source>
        <dbReference type="SAM" id="MobiDB-lite"/>
    </source>
</evidence>
<evidence type="ECO:0000313" key="3">
    <source>
        <dbReference type="Proteomes" id="UP000677054"/>
    </source>
</evidence>
<feature type="compositionally biased region" description="Basic and acidic residues" evidence="1">
    <location>
        <begin position="1"/>
        <end position="12"/>
    </location>
</feature>
<gene>
    <name evidence="2" type="ORF">DSTB1V02_LOCUS845</name>
</gene>
<feature type="compositionally biased region" description="Polar residues" evidence="1">
    <location>
        <begin position="25"/>
        <end position="43"/>
    </location>
</feature>
<protein>
    <submittedName>
        <fullName evidence="2">Uncharacterized protein</fullName>
    </submittedName>
</protein>